<dbReference type="AlphaFoldDB" id="A0A8J6XH83"/>
<dbReference type="Gene3D" id="1.25.40.10">
    <property type="entry name" value="Tetratricopeptide repeat domain"/>
    <property type="match status" value="1"/>
</dbReference>
<gene>
    <name evidence="1" type="ORF">ICL16_14805</name>
</gene>
<dbReference type="Proteomes" id="UP000629098">
    <property type="component" value="Unassembled WGS sequence"/>
</dbReference>
<dbReference type="EMBL" id="JACXAE010000051">
    <property type="protein sequence ID" value="MBD2773305.1"/>
    <property type="molecule type" value="Genomic_DNA"/>
</dbReference>
<accession>A0A8J6XH83</accession>
<comment type="caution">
    <text evidence="1">The sequence shown here is derived from an EMBL/GenBank/DDBJ whole genome shotgun (WGS) entry which is preliminary data.</text>
</comment>
<evidence type="ECO:0000313" key="1">
    <source>
        <dbReference type="EMBL" id="MBD2773305.1"/>
    </source>
</evidence>
<protein>
    <submittedName>
        <fullName evidence="1">Uncharacterized protein</fullName>
    </submittedName>
</protein>
<evidence type="ECO:0000313" key="2">
    <source>
        <dbReference type="Proteomes" id="UP000629098"/>
    </source>
</evidence>
<dbReference type="InterPro" id="IPR011990">
    <property type="entry name" value="TPR-like_helical_dom_sf"/>
</dbReference>
<name>A0A8J6XH83_9CYAN</name>
<organism evidence="1 2">
    <name type="scientific">Iningainema tapete BLCC-T55</name>
    <dbReference type="NCBI Taxonomy" id="2748662"/>
    <lineage>
        <taxon>Bacteria</taxon>
        <taxon>Bacillati</taxon>
        <taxon>Cyanobacteriota</taxon>
        <taxon>Cyanophyceae</taxon>
        <taxon>Nostocales</taxon>
        <taxon>Scytonemataceae</taxon>
        <taxon>Iningainema tapete</taxon>
    </lineage>
</organism>
<sequence length="141" mass="15729">GIQDDYYRAHALSQLAPHLPEVLEEALAAARGIQDDYYRADALSQLAPHLPEVLEEALAAARGIQDDYYRAKVFSSLLSVIDLTSIEFQLWCEILHNLSYHYRYELLGDIPKLSDAIIALGGTEALGATARAIQSVCQQWR</sequence>
<feature type="non-terminal residue" evidence="1">
    <location>
        <position position="1"/>
    </location>
</feature>
<proteinExistence type="predicted"/>
<keyword evidence="2" id="KW-1185">Reference proteome</keyword>
<reference evidence="1" key="1">
    <citation type="submission" date="2020-09" db="EMBL/GenBank/DDBJ databases">
        <title>Iningainema tapete sp. nov. (Scytonemataceae, Cyanobacteria) from greenhouses in central Florida (USA) produces two types of nodularin with biosynthetic potential for microcystin-LR and anabaenopeptins.</title>
        <authorList>
            <person name="Berthold D.E."/>
            <person name="Lefler F.W."/>
            <person name="Huang I.-S."/>
            <person name="Abdulla H."/>
            <person name="Zimba P.V."/>
            <person name="Laughinghouse H.D. IV."/>
        </authorList>
    </citation>
    <scope>NUCLEOTIDE SEQUENCE</scope>
    <source>
        <strain evidence="1">BLCCT55</strain>
    </source>
</reference>